<dbReference type="SUPFAM" id="SSF53474">
    <property type="entry name" value="alpha/beta-Hydrolases"/>
    <property type="match status" value="1"/>
</dbReference>
<dbReference type="InterPro" id="IPR000639">
    <property type="entry name" value="Epox_hydrolase-like"/>
</dbReference>
<proteinExistence type="predicted"/>
<keyword evidence="1 3" id="KW-0378">Hydrolase</keyword>
<dbReference type="InterPro" id="IPR000073">
    <property type="entry name" value="AB_hydrolase_1"/>
</dbReference>
<dbReference type="GO" id="GO:0016020">
    <property type="term" value="C:membrane"/>
    <property type="evidence" value="ECO:0007669"/>
    <property type="project" value="TreeGrafter"/>
</dbReference>
<evidence type="ECO:0000259" key="2">
    <source>
        <dbReference type="Pfam" id="PF00561"/>
    </source>
</evidence>
<evidence type="ECO:0000256" key="1">
    <source>
        <dbReference type="ARBA" id="ARBA00022801"/>
    </source>
</evidence>
<sequence length="258" mass="26029">MTESPDGGVHVAEAGAGGDPVLLLHGIGGSAESFAAQIPALAGRYRVLAWDAPGYGRSADLAGPPGIEGYAEIAARVLRGRGAAPAHVVGVSWGGVIAARLAADHPGLVRSLVLASSSRGSGRDPGRAAAMRSRAEELARLGPAAFAARRAPRLVSPKAPAELVERVRTVMAAAIRLPGYAHAAASMAEADLTPVLGRVAAPALVIAGTEDEVTGPEESEAIASAIPGARLALVPAAGHAVNQERPGPFNSLLKEFLP</sequence>
<dbReference type="RefSeq" id="WP_119929798.1">
    <property type="nucleotide sequence ID" value="NZ_QZEY01000015.1"/>
</dbReference>
<organism evidence="3 4">
    <name type="scientific">Bailinhaonella thermotolerans</name>
    <dbReference type="NCBI Taxonomy" id="1070861"/>
    <lineage>
        <taxon>Bacteria</taxon>
        <taxon>Bacillati</taxon>
        <taxon>Actinomycetota</taxon>
        <taxon>Actinomycetes</taxon>
        <taxon>Streptosporangiales</taxon>
        <taxon>Streptosporangiaceae</taxon>
        <taxon>Bailinhaonella</taxon>
    </lineage>
</organism>
<accession>A0A3A4AYG7</accession>
<dbReference type="InterPro" id="IPR029058">
    <property type="entry name" value="AB_hydrolase_fold"/>
</dbReference>
<evidence type="ECO:0000313" key="4">
    <source>
        <dbReference type="Proteomes" id="UP000265768"/>
    </source>
</evidence>
<keyword evidence="4" id="KW-1185">Reference proteome</keyword>
<dbReference type="PRINTS" id="PR00412">
    <property type="entry name" value="EPOXHYDRLASE"/>
</dbReference>
<name>A0A3A4AYG7_9ACTN</name>
<gene>
    <name evidence="3" type="ORF">D5H75_29240</name>
</gene>
<dbReference type="EMBL" id="QZEY01000015">
    <property type="protein sequence ID" value="RJL24422.1"/>
    <property type="molecule type" value="Genomic_DNA"/>
</dbReference>
<comment type="caution">
    <text evidence="3">The sequence shown here is derived from an EMBL/GenBank/DDBJ whole genome shotgun (WGS) entry which is preliminary data.</text>
</comment>
<feature type="domain" description="AB hydrolase-1" evidence="2">
    <location>
        <begin position="20"/>
        <end position="244"/>
    </location>
</feature>
<reference evidence="3 4" key="1">
    <citation type="submission" date="2018-09" db="EMBL/GenBank/DDBJ databases">
        <title>YIM 75507 draft genome.</title>
        <authorList>
            <person name="Tang S."/>
            <person name="Feng Y."/>
        </authorList>
    </citation>
    <scope>NUCLEOTIDE SEQUENCE [LARGE SCALE GENOMIC DNA]</scope>
    <source>
        <strain evidence="3 4">YIM 75507</strain>
    </source>
</reference>
<dbReference type="Proteomes" id="UP000265768">
    <property type="component" value="Unassembled WGS sequence"/>
</dbReference>
<dbReference type="AlphaFoldDB" id="A0A3A4AYG7"/>
<dbReference type="OrthoDB" id="9802489at2"/>
<dbReference type="GO" id="GO:0016787">
    <property type="term" value="F:hydrolase activity"/>
    <property type="evidence" value="ECO:0007669"/>
    <property type="project" value="UniProtKB-KW"/>
</dbReference>
<dbReference type="PRINTS" id="PR00111">
    <property type="entry name" value="ABHYDROLASE"/>
</dbReference>
<evidence type="ECO:0000313" key="3">
    <source>
        <dbReference type="EMBL" id="RJL24422.1"/>
    </source>
</evidence>
<dbReference type="PANTHER" id="PTHR43798:SF31">
    <property type="entry name" value="AB HYDROLASE SUPERFAMILY PROTEIN YCLE"/>
    <property type="match status" value="1"/>
</dbReference>
<dbReference type="PANTHER" id="PTHR43798">
    <property type="entry name" value="MONOACYLGLYCEROL LIPASE"/>
    <property type="match status" value="1"/>
</dbReference>
<dbReference type="InterPro" id="IPR050266">
    <property type="entry name" value="AB_hydrolase_sf"/>
</dbReference>
<protein>
    <submittedName>
        <fullName evidence="3">Alpha/beta fold hydrolase</fullName>
    </submittedName>
</protein>
<dbReference type="Pfam" id="PF00561">
    <property type="entry name" value="Abhydrolase_1"/>
    <property type="match status" value="1"/>
</dbReference>
<dbReference type="Gene3D" id="3.40.50.1820">
    <property type="entry name" value="alpha/beta hydrolase"/>
    <property type="match status" value="1"/>
</dbReference>